<evidence type="ECO:0000256" key="1">
    <source>
        <dbReference type="ARBA" id="ARBA00001970"/>
    </source>
</evidence>
<dbReference type="InterPro" id="IPR006314">
    <property type="entry name" value="Dyp_peroxidase"/>
</dbReference>
<proteinExistence type="inferred from homology"/>
<feature type="domain" description="Dyp-type peroxidase N-terminal" evidence="7">
    <location>
        <begin position="51"/>
        <end position="141"/>
    </location>
</feature>
<evidence type="ECO:0000259" key="7">
    <source>
        <dbReference type="Pfam" id="PF04261"/>
    </source>
</evidence>
<dbReference type="SUPFAM" id="SSF54909">
    <property type="entry name" value="Dimeric alpha+beta barrel"/>
    <property type="match status" value="1"/>
</dbReference>
<dbReference type="GO" id="GO:0004601">
    <property type="term" value="F:peroxidase activity"/>
    <property type="evidence" value="ECO:0007669"/>
    <property type="project" value="UniProtKB-KW"/>
</dbReference>
<evidence type="ECO:0000256" key="4">
    <source>
        <dbReference type="ARBA" id="ARBA00023002"/>
    </source>
</evidence>
<dbReference type="PROSITE" id="PS51404">
    <property type="entry name" value="DYP_PEROXIDASE"/>
    <property type="match status" value="1"/>
</dbReference>
<dbReference type="PANTHER" id="PTHR30521">
    <property type="entry name" value="DEFERROCHELATASE/PEROXIDASE"/>
    <property type="match status" value="1"/>
</dbReference>
<dbReference type="RefSeq" id="WP_345519881.1">
    <property type="nucleotide sequence ID" value="NZ_BAABKM010000002.1"/>
</dbReference>
<evidence type="ECO:0000256" key="6">
    <source>
        <dbReference type="ARBA" id="ARBA00025737"/>
    </source>
</evidence>
<reference evidence="10" key="1">
    <citation type="journal article" date="2019" name="Int. J. Syst. Evol. Microbiol.">
        <title>The Global Catalogue of Microorganisms (GCM) 10K type strain sequencing project: providing services to taxonomists for standard genome sequencing and annotation.</title>
        <authorList>
            <consortium name="The Broad Institute Genomics Platform"/>
            <consortium name="The Broad Institute Genome Sequencing Center for Infectious Disease"/>
            <person name="Wu L."/>
            <person name="Ma J."/>
        </authorList>
    </citation>
    <scope>NUCLEOTIDE SEQUENCE [LARGE SCALE GENOMIC DNA]</scope>
    <source>
        <strain evidence="10">JCM 18531</strain>
    </source>
</reference>
<organism evidence="9 10">
    <name type="scientific">Nocardioides conyzicola</name>
    <dbReference type="NCBI Taxonomy" id="1651781"/>
    <lineage>
        <taxon>Bacteria</taxon>
        <taxon>Bacillati</taxon>
        <taxon>Actinomycetota</taxon>
        <taxon>Actinomycetes</taxon>
        <taxon>Propionibacteriales</taxon>
        <taxon>Nocardioidaceae</taxon>
        <taxon>Nocardioides</taxon>
    </lineage>
</organism>
<dbReference type="NCBIfam" id="TIGR01413">
    <property type="entry name" value="Dyp_perox_fam"/>
    <property type="match status" value="1"/>
</dbReference>
<keyword evidence="4" id="KW-0560">Oxidoreductase</keyword>
<protein>
    <submittedName>
        <fullName evidence="9">Dyp-type peroxidase</fullName>
    </submittedName>
</protein>
<comment type="caution">
    <text evidence="9">The sequence shown here is derived from an EMBL/GenBank/DDBJ whole genome shotgun (WGS) entry which is preliminary data.</text>
</comment>
<comment type="cofactor">
    <cofactor evidence="1">
        <name>heme b</name>
        <dbReference type="ChEBI" id="CHEBI:60344"/>
    </cofactor>
</comment>
<keyword evidence="2 9" id="KW-0575">Peroxidase</keyword>
<evidence type="ECO:0000313" key="10">
    <source>
        <dbReference type="Proteomes" id="UP001499974"/>
    </source>
</evidence>
<feature type="domain" description="Dyp-type peroxidase C-terminal" evidence="8">
    <location>
        <begin position="144"/>
        <end position="300"/>
    </location>
</feature>
<dbReference type="InterPro" id="IPR048328">
    <property type="entry name" value="Dyp_perox_C"/>
</dbReference>
<comment type="similarity">
    <text evidence="6">Belongs to the DyP-type peroxidase family.</text>
</comment>
<dbReference type="InterPro" id="IPR048327">
    <property type="entry name" value="Dyp_perox_N"/>
</dbReference>
<dbReference type="PANTHER" id="PTHR30521:SF0">
    <property type="entry name" value="DYP-TYPE PEROXIDASE FAMILY PROTEIN"/>
    <property type="match status" value="1"/>
</dbReference>
<gene>
    <name evidence="9" type="ORF">GCM10023349_10070</name>
</gene>
<dbReference type="Pfam" id="PF20628">
    <property type="entry name" value="Dyp_perox_C"/>
    <property type="match status" value="1"/>
</dbReference>
<evidence type="ECO:0000256" key="5">
    <source>
        <dbReference type="ARBA" id="ARBA00023004"/>
    </source>
</evidence>
<keyword evidence="3" id="KW-0479">Metal-binding</keyword>
<evidence type="ECO:0000256" key="2">
    <source>
        <dbReference type="ARBA" id="ARBA00022559"/>
    </source>
</evidence>
<keyword evidence="5" id="KW-0408">Iron</keyword>
<accession>A0ABP8WWD6</accession>
<dbReference type="Pfam" id="PF04261">
    <property type="entry name" value="Dyp_perox_N"/>
    <property type="match status" value="1"/>
</dbReference>
<name>A0ABP8WWD6_9ACTN</name>
<dbReference type="EMBL" id="BAABKM010000002">
    <property type="protein sequence ID" value="GAA4696494.1"/>
    <property type="molecule type" value="Genomic_DNA"/>
</dbReference>
<evidence type="ECO:0000256" key="3">
    <source>
        <dbReference type="ARBA" id="ARBA00022723"/>
    </source>
</evidence>
<dbReference type="Proteomes" id="UP001499974">
    <property type="component" value="Unassembled WGS sequence"/>
</dbReference>
<evidence type="ECO:0000313" key="9">
    <source>
        <dbReference type="EMBL" id="GAA4696494.1"/>
    </source>
</evidence>
<keyword evidence="10" id="KW-1185">Reference proteome</keyword>
<dbReference type="InterPro" id="IPR011008">
    <property type="entry name" value="Dimeric_a/b-barrel"/>
</dbReference>
<sequence>MTIVPSDVGSEAQAVLAAPGRVSHVLVVSIRPGAEAVVRGLACALPLLVRAVGARAPDAELACVIGFSYDGWLRVAGRTAPSGMRPFEPVHGVTQTAPASPGDLLVHVRTASRGLCFELVTRVVAELRDAVRVELEVQAFRSFDNRSLLGFVEDVDNPTGAAAEVAALIGADDPEHAGGSFALVQTFLHDLTAWERLHVCEQERVMGRDKLTNTPIPAQDVDRHRLTRHQGTQPLRHDMAFGSPALGEFGTVSVAYAASPDVLEASVRRRFVGVPLGTYDPLLDFSTAVSGGLFYVPPSVQLRGLATPRGVRRAPVEVA</sequence>
<evidence type="ECO:0000259" key="8">
    <source>
        <dbReference type="Pfam" id="PF20628"/>
    </source>
</evidence>